<dbReference type="AlphaFoldDB" id="A0A382QIF6"/>
<protein>
    <submittedName>
        <fullName evidence="1">Uncharacterized protein</fullName>
    </submittedName>
</protein>
<evidence type="ECO:0000313" key="1">
    <source>
        <dbReference type="EMBL" id="SVC85314.1"/>
    </source>
</evidence>
<gene>
    <name evidence="1" type="ORF">METZ01_LOCUS338168</name>
</gene>
<organism evidence="1">
    <name type="scientific">marine metagenome</name>
    <dbReference type="NCBI Taxonomy" id="408172"/>
    <lineage>
        <taxon>unclassified sequences</taxon>
        <taxon>metagenomes</taxon>
        <taxon>ecological metagenomes</taxon>
    </lineage>
</organism>
<name>A0A382QIF6_9ZZZZ</name>
<feature type="non-terminal residue" evidence="1">
    <location>
        <position position="62"/>
    </location>
</feature>
<reference evidence="1" key="1">
    <citation type="submission" date="2018-05" db="EMBL/GenBank/DDBJ databases">
        <authorList>
            <person name="Lanie J.A."/>
            <person name="Ng W.-L."/>
            <person name="Kazmierczak K.M."/>
            <person name="Andrzejewski T.M."/>
            <person name="Davidsen T.M."/>
            <person name="Wayne K.J."/>
            <person name="Tettelin H."/>
            <person name="Glass J.I."/>
            <person name="Rusch D."/>
            <person name="Podicherti R."/>
            <person name="Tsui H.-C.T."/>
            <person name="Winkler M.E."/>
        </authorList>
    </citation>
    <scope>NUCLEOTIDE SEQUENCE</scope>
</reference>
<sequence length="62" mass="6942">MFGVLMVTLLLTIALVGSNMDTILKQGISYQVRSEITENSAIAESFASVEEFENFIQERIDQ</sequence>
<proteinExistence type="predicted"/>
<dbReference type="EMBL" id="UINC01114770">
    <property type="protein sequence ID" value="SVC85314.1"/>
    <property type="molecule type" value="Genomic_DNA"/>
</dbReference>
<accession>A0A382QIF6</accession>